<keyword evidence="2" id="KW-1185">Reference proteome</keyword>
<dbReference type="OrthoDB" id="2618108at2759"/>
<accession>A0A067M8J3</accession>
<protein>
    <submittedName>
        <fullName evidence="1">Uncharacterized protein</fullName>
    </submittedName>
</protein>
<dbReference type="STRING" id="930990.A0A067M8J3"/>
<gene>
    <name evidence="1" type="ORF">BOTBODRAFT_180345</name>
</gene>
<name>A0A067M8J3_BOTB1</name>
<dbReference type="AlphaFoldDB" id="A0A067M8J3"/>
<dbReference type="Proteomes" id="UP000027195">
    <property type="component" value="Unassembled WGS sequence"/>
</dbReference>
<dbReference type="EMBL" id="KL198099">
    <property type="protein sequence ID" value="KDQ07886.1"/>
    <property type="molecule type" value="Genomic_DNA"/>
</dbReference>
<evidence type="ECO:0000313" key="1">
    <source>
        <dbReference type="EMBL" id="KDQ07886.1"/>
    </source>
</evidence>
<proteinExistence type="predicted"/>
<sequence length="134" mass="14775">MATPLKILAVVITRPTIESSFAVHSTKSIPEFNHPEHPVLRVAIEVLELRRHRKFPVEVHPWCESGPHRSPGSFKAFEEVSKIVRGLADELIALEETSFDAEKSSRVYAFTRQVSTPAHAAGVPFANSVPKGAP</sequence>
<reference evidence="2" key="1">
    <citation type="journal article" date="2014" name="Proc. Natl. Acad. Sci. U.S.A.">
        <title>Extensive sampling of basidiomycete genomes demonstrates inadequacy of the white-rot/brown-rot paradigm for wood decay fungi.</title>
        <authorList>
            <person name="Riley R."/>
            <person name="Salamov A.A."/>
            <person name="Brown D.W."/>
            <person name="Nagy L.G."/>
            <person name="Floudas D."/>
            <person name="Held B.W."/>
            <person name="Levasseur A."/>
            <person name="Lombard V."/>
            <person name="Morin E."/>
            <person name="Otillar R."/>
            <person name="Lindquist E.A."/>
            <person name="Sun H."/>
            <person name="LaButti K.M."/>
            <person name="Schmutz J."/>
            <person name="Jabbour D."/>
            <person name="Luo H."/>
            <person name="Baker S.E."/>
            <person name="Pisabarro A.G."/>
            <person name="Walton J.D."/>
            <person name="Blanchette R.A."/>
            <person name="Henrissat B."/>
            <person name="Martin F."/>
            <person name="Cullen D."/>
            <person name="Hibbett D.S."/>
            <person name="Grigoriev I.V."/>
        </authorList>
    </citation>
    <scope>NUCLEOTIDE SEQUENCE [LARGE SCALE GENOMIC DNA]</scope>
    <source>
        <strain evidence="2">FD-172 SS1</strain>
    </source>
</reference>
<evidence type="ECO:0000313" key="2">
    <source>
        <dbReference type="Proteomes" id="UP000027195"/>
    </source>
</evidence>
<dbReference type="InParanoid" id="A0A067M8J3"/>
<organism evidence="1 2">
    <name type="scientific">Botryobasidium botryosum (strain FD-172 SS1)</name>
    <dbReference type="NCBI Taxonomy" id="930990"/>
    <lineage>
        <taxon>Eukaryota</taxon>
        <taxon>Fungi</taxon>
        <taxon>Dikarya</taxon>
        <taxon>Basidiomycota</taxon>
        <taxon>Agaricomycotina</taxon>
        <taxon>Agaricomycetes</taxon>
        <taxon>Cantharellales</taxon>
        <taxon>Botryobasidiaceae</taxon>
        <taxon>Botryobasidium</taxon>
    </lineage>
</organism>
<dbReference type="HOGENOM" id="CLU_1895869_0_0_1"/>